<dbReference type="InterPro" id="IPR050401">
    <property type="entry name" value="Cyclic_nucleotide_synthase"/>
</dbReference>
<dbReference type="AlphaFoldDB" id="A0A6P0C7X3"/>
<dbReference type="CDD" id="cd07302">
    <property type="entry name" value="CHD"/>
    <property type="match status" value="1"/>
</dbReference>
<keyword evidence="3" id="KW-0547">Nucleotide-binding</keyword>
<name>A0A6P0C7X3_9RHOB</name>
<dbReference type="SMART" id="SM00044">
    <property type="entry name" value="CYCc"/>
    <property type="match status" value="1"/>
</dbReference>
<feature type="domain" description="Guanylate cyclase" evidence="9">
    <location>
        <begin position="234"/>
        <end position="362"/>
    </location>
</feature>
<dbReference type="Gene3D" id="3.30.70.1230">
    <property type="entry name" value="Nucleotide cyclase"/>
    <property type="match status" value="1"/>
</dbReference>
<evidence type="ECO:0000256" key="7">
    <source>
        <dbReference type="RuleBase" id="RU000405"/>
    </source>
</evidence>
<dbReference type="PANTHER" id="PTHR11920:SF335">
    <property type="entry name" value="GUANYLATE CYCLASE"/>
    <property type="match status" value="1"/>
</dbReference>
<feature type="transmembrane region" description="Helical" evidence="8">
    <location>
        <begin position="34"/>
        <end position="53"/>
    </location>
</feature>
<evidence type="ECO:0000313" key="11">
    <source>
        <dbReference type="Proteomes" id="UP000468591"/>
    </source>
</evidence>
<keyword evidence="4 8" id="KW-1133">Transmembrane helix</keyword>
<dbReference type="GO" id="GO:0000166">
    <property type="term" value="F:nucleotide binding"/>
    <property type="evidence" value="ECO:0007669"/>
    <property type="project" value="UniProtKB-KW"/>
</dbReference>
<dbReference type="GO" id="GO:0016020">
    <property type="term" value="C:membrane"/>
    <property type="evidence" value="ECO:0007669"/>
    <property type="project" value="UniProtKB-SubCell"/>
</dbReference>
<gene>
    <name evidence="10" type="ORF">GV827_07745</name>
</gene>
<sequence>MSMRDRALTFLERFLEVPEDTPEEIRRYFAYWKVFYALAAVAHVSVLVMAWAADIGFLFWFNCVSIPLFIVCYVLLHRRYYRLAFWMANGELILHGVAATVCIGTLAAFNDFIFPVVVMAFVQPFYSMGRSAFLAGGALAVAAALSYFMHDRAPVYELKAPFDTMFEVVSPIVFAVAMLAMVLPFFAEVRRAEAKLREAYRESEGLLLNILPRPIADRLKRSKGMIADDHDKVAILFADIAGFTDISDKMPPAEVVKLLNEVFSTCDALADRYGVEKIKTIGDAYMVVAGLPGSKGDPEEVAARLALDIERKMWEIRAPHSGEPIKMRIGINSGRVVAGIIGQRKFAYDLWGDAVNVAARMEATGEPGRIQTPEAMAQALATRFEFEPRGEIEVKGKGRMRTSFLVGELSQTGISNAR</sequence>
<feature type="transmembrane region" description="Helical" evidence="8">
    <location>
        <begin position="168"/>
        <end position="187"/>
    </location>
</feature>
<dbReference type="EMBL" id="JAABNT010000004">
    <property type="protein sequence ID" value="NEK22291.1"/>
    <property type="molecule type" value="Genomic_DNA"/>
</dbReference>
<evidence type="ECO:0000256" key="8">
    <source>
        <dbReference type="SAM" id="Phobius"/>
    </source>
</evidence>
<keyword evidence="2 8" id="KW-0812">Transmembrane</keyword>
<comment type="similarity">
    <text evidence="7">Belongs to the adenylyl cyclase class-4/guanylyl cyclase family.</text>
</comment>
<proteinExistence type="inferred from homology"/>
<evidence type="ECO:0000256" key="4">
    <source>
        <dbReference type="ARBA" id="ARBA00022989"/>
    </source>
</evidence>
<feature type="transmembrane region" description="Helical" evidence="8">
    <location>
        <begin position="97"/>
        <end position="122"/>
    </location>
</feature>
<feature type="transmembrane region" description="Helical" evidence="8">
    <location>
        <begin position="128"/>
        <end position="148"/>
    </location>
</feature>
<dbReference type="PANTHER" id="PTHR11920">
    <property type="entry name" value="GUANYLYL CYCLASE"/>
    <property type="match status" value="1"/>
</dbReference>
<evidence type="ECO:0000256" key="3">
    <source>
        <dbReference type="ARBA" id="ARBA00022741"/>
    </source>
</evidence>
<evidence type="ECO:0000256" key="2">
    <source>
        <dbReference type="ARBA" id="ARBA00022692"/>
    </source>
</evidence>
<dbReference type="InterPro" id="IPR001054">
    <property type="entry name" value="A/G_cyclase"/>
</dbReference>
<dbReference type="InterPro" id="IPR018297">
    <property type="entry name" value="A/G_cyclase_CS"/>
</dbReference>
<dbReference type="PROSITE" id="PS00452">
    <property type="entry name" value="GUANYLATE_CYCLASE_1"/>
    <property type="match status" value="1"/>
</dbReference>
<organism evidence="10 11">
    <name type="scientific">Sulfitobacter sediminilitoris</name>
    <dbReference type="NCBI Taxonomy" id="2698830"/>
    <lineage>
        <taxon>Bacteria</taxon>
        <taxon>Pseudomonadati</taxon>
        <taxon>Pseudomonadota</taxon>
        <taxon>Alphaproteobacteria</taxon>
        <taxon>Rhodobacterales</taxon>
        <taxon>Roseobacteraceae</taxon>
        <taxon>Sulfitobacter</taxon>
    </lineage>
</organism>
<evidence type="ECO:0000313" key="10">
    <source>
        <dbReference type="EMBL" id="NEK22291.1"/>
    </source>
</evidence>
<dbReference type="PROSITE" id="PS50125">
    <property type="entry name" value="GUANYLATE_CYCLASE_2"/>
    <property type="match status" value="1"/>
</dbReference>
<dbReference type="InterPro" id="IPR029787">
    <property type="entry name" value="Nucleotide_cyclase"/>
</dbReference>
<dbReference type="SUPFAM" id="SSF55073">
    <property type="entry name" value="Nucleotide cyclase"/>
    <property type="match status" value="1"/>
</dbReference>
<dbReference type="Pfam" id="PF00211">
    <property type="entry name" value="Guanylate_cyc"/>
    <property type="match status" value="1"/>
</dbReference>
<feature type="transmembrane region" description="Helical" evidence="8">
    <location>
        <begin position="59"/>
        <end position="76"/>
    </location>
</feature>
<dbReference type="Proteomes" id="UP000468591">
    <property type="component" value="Unassembled WGS sequence"/>
</dbReference>
<comment type="subcellular location">
    <subcellularLocation>
        <location evidence="1">Membrane</location>
    </subcellularLocation>
</comment>
<reference evidence="10 11" key="1">
    <citation type="submission" date="2020-01" db="EMBL/GenBank/DDBJ databases">
        <title>Sulfitobacter sediminilitoris sp. nov., isolated from a tidal flat.</title>
        <authorList>
            <person name="Park S."/>
            <person name="Yoon J.-H."/>
        </authorList>
    </citation>
    <scope>NUCLEOTIDE SEQUENCE [LARGE SCALE GENOMIC DNA]</scope>
    <source>
        <strain evidence="10 11">JBTF-M27</strain>
    </source>
</reference>
<dbReference type="GO" id="GO:0009190">
    <property type="term" value="P:cyclic nucleotide biosynthetic process"/>
    <property type="evidence" value="ECO:0007669"/>
    <property type="project" value="InterPro"/>
</dbReference>
<accession>A0A6P0C7X3</accession>
<evidence type="ECO:0000259" key="9">
    <source>
        <dbReference type="PROSITE" id="PS50125"/>
    </source>
</evidence>
<evidence type="ECO:0000256" key="1">
    <source>
        <dbReference type="ARBA" id="ARBA00004370"/>
    </source>
</evidence>
<keyword evidence="11" id="KW-1185">Reference proteome</keyword>
<evidence type="ECO:0000256" key="6">
    <source>
        <dbReference type="ARBA" id="ARBA00023239"/>
    </source>
</evidence>
<evidence type="ECO:0000256" key="5">
    <source>
        <dbReference type="ARBA" id="ARBA00023136"/>
    </source>
</evidence>
<dbReference type="GO" id="GO:0004016">
    <property type="term" value="F:adenylate cyclase activity"/>
    <property type="evidence" value="ECO:0007669"/>
    <property type="project" value="UniProtKB-ARBA"/>
</dbReference>
<comment type="caution">
    <text evidence="10">The sequence shown here is derived from an EMBL/GenBank/DDBJ whole genome shotgun (WGS) entry which is preliminary data.</text>
</comment>
<protein>
    <recommendedName>
        <fullName evidence="9">Guanylate cyclase domain-containing protein</fullName>
    </recommendedName>
</protein>
<keyword evidence="5 8" id="KW-0472">Membrane</keyword>
<keyword evidence="6 7" id="KW-0456">Lyase</keyword>
<dbReference type="GO" id="GO:0035556">
    <property type="term" value="P:intracellular signal transduction"/>
    <property type="evidence" value="ECO:0007669"/>
    <property type="project" value="InterPro"/>
</dbReference>